<keyword evidence="4" id="KW-1185">Reference proteome</keyword>
<reference evidence="3 4" key="1">
    <citation type="submission" date="2024-10" db="EMBL/GenBank/DDBJ databases">
        <authorList>
            <person name="Ryan C."/>
        </authorList>
    </citation>
    <scope>NUCLEOTIDE SEQUENCE [LARGE SCALE GENOMIC DNA]</scope>
</reference>
<dbReference type="PANTHER" id="PTHR33115:SF25">
    <property type="entry name" value="CONDENSIN COMPLEX SUBUNIT 1 C-TERMINAL DOMAIN-CONTAINING PROTEIN"/>
    <property type="match status" value="1"/>
</dbReference>
<accession>A0ABC9H1K8</accession>
<protein>
    <submittedName>
        <fullName evidence="3">Uncharacterized protein</fullName>
    </submittedName>
</protein>
<evidence type="ECO:0000313" key="4">
    <source>
        <dbReference type="Proteomes" id="UP001497457"/>
    </source>
</evidence>
<keyword evidence="1" id="KW-0812">Transmembrane</keyword>
<sequence>MARGVGGERTAAWIDVYIFRSVTGMTYILMAATGLGYLALMWSTVVLLGGFVTVLDKKDFWCLTVISMTQASRVFPLDDCYE</sequence>
<evidence type="ECO:0000313" key="2">
    <source>
        <dbReference type="EMBL" id="CAL4899245.1"/>
    </source>
</evidence>
<feature type="transmembrane region" description="Helical" evidence="1">
    <location>
        <begin position="36"/>
        <end position="55"/>
    </location>
</feature>
<gene>
    <name evidence="3" type="ORF">URODEC1_LOCUS121262</name>
    <name evidence="2" type="ORF">URODEC1_LOCUS8127</name>
</gene>
<dbReference type="PANTHER" id="PTHR33115">
    <property type="entry name" value="ARM REPEAT SUPERFAMILY PROTEIN"/>
    <property type="match status" value="1"/>
</dbReference>
<name>A0ABC9H1K8_9POAL</name>
<dbReference type="Proteomes" id="UP001497457">
    <property type="component" value="Chromosome 11b"/>
</dbReference>
<proteinExistence type="predicted"/>
<dbReference type="Proteomes" id="UP001497457">
    <property type="component" value="Unassembled WGS sequence"/>
</dbReference>
<keyword evidence="1" id="KW-0472">Membrane</keyword>
<keyword evidence="1" id="KW-1133">Transmembrane helix</keyword>
<dbReference type="AlphaFoldDB" id="A0ABC9H1K8"/>
<evidence type="ECO:0000256" key="1">
    <source>
        <dbReference type="SAM" id="Phobius"/>
    </source>
</evidence>
<organism evidence="3 4">
    <name type="scientific">Urochloa decumbens</name>
    <dbReference type="NCBI Taxonomy" id="240449"/>
    <lineage>
        <taxon>Eukaryota</taxon>
        <taxon>Viridiplantae</taxon>
        <taxon>Streptophyta</taxon>
        <taxon>Embryophyta</taxon>
        <taxon>Tracheophyta</taxon>
        <taxon>Spermatophyta</taxon>
        <taxon>Magnoliopsida</taxon>
        <taxon>Liliopsida</taxon>
        <taxon>Poales</taxon>
        <taxon>Poaceae</taxon>
        <taxon>PACMAD clade</taxon>
        <taxon>Panicoideae</taxon>
        <taxon>Panicodae</taxon>
        <taxon>Paniceae</taxon>
        <taxon>Melinidinae</taxon>
        <taxon>Urochloa</taxon>
    </lineage>
</organism>
<dbReference type="EMBL" id="CAXIPR030001034">
    <property type="protein sequence ID" value="CAM0147895.1"/>
    <property type="molecule type" value="Genomic_DNA"/>
</dbReference>
<evidence type="ECO:0000313" key="3">
    <source>
        <dbReference type="EMBL" id="CAM0147895.1"/>
    </source>
</evidence>
<dbReference type="EMBL" id="OZ075121">
    <property type="protein sequence ID" value="CAL4899245.1"/>
    <property type="molecule type" value="Genomic_DNA"/>
</dbReference>